<feature type="compositionally biased region" description="Low complexity" evidence="1">
    <location>
        <begin position="254"/>
        <end position="264"/>
    </location>
</feature>
<dbReference type="EMBL" id="JAHQIW010004799">
    <property type="protein sequence ID" value="KAJ1363757.1"/>
    <property type="molecule type" value="Genomic_DNA"/>
</dbReference>
<accession>A0AAD5N7F0</accession>
<dbReference type="Proteomes" id="UP001196413">
    <property type="component" value="Unassembled WGS sequence"/>
</dbReference>
<sequence>MFSVVLLLPLLQAIELPLAPYNVKVFCRQGRRYSNDVQTAMQCPSSTTACGFFEFTSPDQKGVYECVDNGILETNDNDVDEDNLKLFAQLCGATPQCSYLNLNKLNTAFVKYMSNHHNIQLESLTSHTIRFCCSLFHHTLQKLVTSGKDKLPNIPAPPVHCESEVCDEDAVGCLLHSLTGSKESDEYYDDDDDDDDNGDSYTYGKWRSARQKRYRRQQQEHRAGDDERIDAVQLFFDFEEDEHGPSLQLVTRNPSSPQSSSSAPRLVEVSKPTMTLRKPSWDDRSEAGAITSRNHVHNDDDEESDDTEELHCVYRHLNDEFYRYCLLVHQAKDGDRCYHHEGHTICCCFVPPDKETCDPTEIDLVRPTAMTRFPPVRVTPRPNVMKINSAATRSSTTTTAVTSTSTITTASTTTTAIISATTPHKDTSTPTYMFIIKPRNTSLPRRRFVASRKRRCRITYPRKKTNGSNTKPVIICDSARSIVGYLFLSMLLLRCV</sequence>
<evidence type="ECO:0000313" key="3">
    <source>
        <dbReference type="Proteomes" id="UP001196413"/>
    </source>
</evidence>
<name>A0AAD5N7F0_PARTN</name>
<dbReference type="AlphaFoldDB" id="A0AAD5N7F0"/>
<feature type="compositionally biased region" description="Acidic residues" evidence="1">
    <location>
        <begin position="186"/>
        <end position="198"/>
    </location>
</feature>
<proteinExistence type="predicted"/>
<keyword evidence="3" id="KW-1185">Reference proteome</keyword>
<gene>
    <name evidence="2" type="ORF">KIN20_023688</name>
</gene>
<protein>
    <submittedName>
        <fullName evidence="2">Uncharacterized protein</fullName>
    </submittedName>
</protein>
<organism evidence="2 3">
    <name type="scientific">Parelaphostrongylus tenuis</name>
    <name type="common">Meningeal worm</name>
    <dbReference type="NCBI Taxonomy" id="148309"/>
    <lineage>
        <taxon>Eukaryota</taxon>
        <taxon>Metazoa</taxon>
        <taxon>Ecdysozoa</taxon>
        <taxon>Nematoda</taxon>
        <taxon>Chromadorea</taxon>
        <taxon>Rhabditida</taxon>
        <taxon>Rhabditina</taxon>
        <taxon>Rhabditomorpha</taxon>
        <taxon>Strongyloidea</taxon>
        <taxon>Metastrongylidae</taxon>
        <taxon>Parelaphostrongylus</taxon>
    </lineage>
</organism>
<evidence type="ECO:0000313" key="2">
    <source>
        <dbReference type="EMBL" id="KAJ1363757.1"/>
    </source>
</evidence>
<feature type="region of interest" description="Disordered" evidence="1">
    <location>
        <begin position="184"/>
        <end position="203"/>
    </location>
</feature>
<reference evidence="2" key="1">
    <citation type="submission" date="2021-06" db="EMBL/GenBank/DDBJ databases">
        <title>Parelaphostrongylus tenuis whole genome reference sequence.</title>
        <authorList>
            <person name="Garwood T.J."/>
            <person name="Larsen P.A."/>
            <person name="Fountain-Jones N.M."/>
            <person name="Garbe J.R."/>
            <person name="Macchietto M.G."/>
            <person name="Kania S.A."/>
            <person name="Gerhold R.W."/>
            <person name="Richards J.E."/>
            <person name="Wolf T.M."/>
        </authorList>
    </citation>
    <scope>NUCLEOTIDE SEQUENCE</scope>
    <source>
        <strain evidence="2">MNPRO001-30</strain>
        <tissue evidence="2">Meninges</tissue>
    </source>
</reference>
<evidence type="ECO:0000256" key="1">
    <source>
        <dbReference type="SAM" id="MobiDB-lite"/>
    </source>
</evidence>
<comment type="caution">
    <text evidence="2">The sequence shown here is derived from an EMBL/GenBank/DDBJ whole genome shotgun (WGS) entry which is preliminary data.</text>
</comment>
<feature type="region of interest" description="Disordered" evidence="1">
    <location>
        <begin position="246"/>
        <end position="305"/>
    </location>
</feature>